<feature type="chain" id="PRO_5040331542" description="Arabinase" evidence="1">
    <location>
        <begin position="24"/>
        <end position="350"/>
    </location>
</feature>
<keyword evidence="1" id="KW-0732">Signal</keyword>
<name>A0A9P7N5W3_9HYPO</name>
<evidence type="ECO:0000313" key="2">
    <source>
        <dbReference type="EMBL" id="KAG5994657.1"/>
    </source>
</evidence>
<dbReference type="Proteomes" id="UP000748025">
    <property type="component" value="Unassembled WGS sequence"/>
</dbReference>
<dbReference type="AlphaFoldDB" id="A0A9P7N5W3"/>
<organism evidence="2 3">
    <name type="scientific">Claviceps pusilla</name>
    <dbReference type="NCBI Taxonomy" id="123648"/>
    <lineage>
        <taxon>Eukaryota</taxon>
        <taxon>Fungi</taxon>
        <taxon>Dikarya</taxon>
        <taxon>Ascomycota</taxon>
        <taxon>Pezizomycotina</taxon>
        <taxon>Sordariomycetes</taxon>
        <taxon>Hypocreomycetidae</taxon>
        <taxon>Hypocreales</taxon>
        <taxon>Clavicipitaceae</taxon>
        <taxon>Claviceps</taxon>
    </lineage>
</organism>
<dbReference type="InterPro" id="IPR023296">
    <property type="entry name" value="Glyco_hydro_beta-prop_sf"/>
</dbReference>
<gene>
    <name evidence="2" type="ORF">E4U43_003198</name>
</gene>
<evidence type="ECO:0000256" key="1">
    <source>
        <dbReference type="SAM" id="SignalP"/>
    </source>
</evidence>
<reference evidence="2" key="1">
    <citation type="journal article" date="2020" name="bioRxiv">
        <title>Whole genome comparisons of ergot fungi reveals the divergence and evolution of species within the genus Claviceps are the result of varying mechanisms driving genome evolution and host range expansion.</title>
        <authorList>
            <person name="Wyka S.A."/>
            <person name="Mondo S.J."/>
            <person name="Liu M."/>
            <person name="Dettman J."/>
            <person name="Nalam V."/>
            <person name="Broders K.D."/>
        </authorList>
    </citation>
    <scope>NUCLEOTIDE SEQUENCE</scope>
    <source>
        <strain evidence="2">CCC 602</strain>
    </source>
</reference>
<dbReference type="InterPro" id="IPR050727">
    <property type="entry name" value="GH43_arabinanases"/>
</dbReference>
<dbReference type="OrthoDB" id="19657at2759"/>
<dbReference type="CDD" id="cd08983">
    <property type="entry name" value="GH43_Bt3655-like"/>
    <property type="match status" value="1"/>
</dbReference>
<keyword evidence="3" id="KW-1185">Reference proteome</keyword>
<sequence length="350" mass="38651">MRLAPLLLSNLVALGSLISGTQAAATDLPPFKGYIFAYFTGNTVEGEKIYLAASKGNDALNWEELNGGRPILSSTKGTRGLRDPFIMRAHTGDKFYLIATDLSIGSGTTWGDAVHKGSRYLEIWESPDLITWSEQRHILVSPDTAGNTWAPEAYWDQELGCYIVFWASSLYDELDAGHKVNTYHRILYATTTDFVTFSEPKIWQDTGKARIDSTILQQGDVYYRFTKDEGSSTGCVDIIMESSRNLTAPVPQWKKMATCIGKAAGTGPVEGPTSFKANPSDANGSKFYLFVDEYSGRGYIPLETEDLEKPAWKVSPSYKLPRSPRHGTVMPVTETELNLVTKHYGSEGAK</sequence>
<feature type="signal peptide" evidence="1">
    <location>
        <begin position="1"/>
        <end position="23"/>
    </location>
</feature>
<evidence type="ECO:0000313" key="3">
    <source>
        <dbReference type="Proteomes" id="UP000748025"/>
    </source>
</evidence>
<proteinExistence type="predicted"/>
<dbReference type="SUPFAM" id="SSF75005">
    <property type="entry name" value="Arabinanase/levansucrase/invertase"/>
    <property type="match status" value="2"/>
</dbReference>
<dbReference type="Gene3D" id="2.115.10.20">
    <property type="entry name" value="Glycosyl hydrolase domain, family 43"/>
    <property type="match status" value="1"/>
</dbReference>
<dbReference type="EMBL" id="SRPW01002213">
    <property type="protein sequence ID" value="KAG5994657.1"/>
    <property type="molecule type" value="Genomic_DNA"/>
</dbReference>
<dbReference type="PANTHER" id="PTHR43301">
    <property type="entry name" value="ARABINAN ENDO-1,5-ALPHA-L-ARABINOSIDASE"/>
    <property type="match status" value="1"/>
</dbReference>
<accession>A0A9P7N5W3</accession>
<dbReference type="PANTHER" id="PTHR43301:SF3">
    <property type="entry name" value="ARABINAN ENDO-1,5-ALPHA-L-ARABINOSIDASE A-RELATED"/>
    <property type="match status" value="1"/>
</dbReference>
<protein>
    <recommendedName>
        <fullName evidence="4">Arabinase</fullName>
    </recommendedName>
</protein>
<comment type="caution">
    <text evidence="2">The sequence shown here is derived from an EMBL/GenBank/DDBJ whole genome shotgun (WGS) entry which is preliminary data.</text>
</comment>
<evidence type="ECO:0008006" key="4">
    <source>
        <dbReference type="Google" id="ProtNLM"/>
    </source>
</evidence>